<dbReference type="SUPFAM" id="SSF52058">
    <property type="entry name" value="L domain-like"/>
    <property type="match status" value="1"/>
</dbReference>
<dbReference type="SUPFAM" id="SSF74924">
    <property type="entry name" value="Cap-Gly domain"/>
    <property type="match status" value="1"/>
</dbReference>
<gene>
    <name evidence="2" type="ORF">K7432_005907</name>
</gene>
<feature type="non-terminal residue" evidence="2">
    <location>
        <position position="282"/>
    </location>
</feature>
<evidence type="ECO:0000259" key="1">
    <source>
        <dbReference type="PROSITE" id="PS50245"/>
    </source>
</evidence>
<dbReference type="Proteomes" id="UP001479436">
    <property type="component" value="Unassembled WGS sequence"/>
</dbReference>
<dbReference type="SMART" id="SM01052">
    <property type="entry name" value="CAP_GLY"/>
    <property type="match status" value="1"/>
</dbReference>
<sequence length="282" mass="31457">MSESGDTGPYDATTVVGARIKIDSHFATIRFYGEVPPTKGIWFGVEWDDPSRGKHSGEHQGTKYFNCSVPHSASFIRPSPKIKFGGTFLKALQHKYVQPSSTPTGNSDLSQDTYKIQFGANPKIEVEAVGFEKVHKRQSNLEKLLEVGLDDYEISSAGIPGEIKAAAPSIKDLNISRNLISHWRIVADICEQLEGLNVLRVNQNRFEPLVSPFSRTNAFEALEILSLTNTKTTWEQIEYLEPCLKKLRQLHIGFNGISSFTSQSRKVQGFENLEVLNIESNA</sequence>
<dbReference type="InterPro" id="IPR036859">
    <property type="entry name" value="CAP-Gly_dom_sf"/>
</dbReference>
<dbReference type="InterPro" id="IPR032675">
    <property type="entry name" value="LRR_dom_sf"/>
</dbReference>
<dbReference type="Gene3D" id="3.80.10.10">
    <property type="entry name" value="Ribonuclease Inhibitor"/>
    <property type="match status" value="1"/>
</dbReference>
<organism evidence="2 3">
    <name type="scientific">Basidiobolus ranarum</name>
    <dbReference type="NCBI Taxonomy" id="34480"/>
    <lineage>
        <taxon>Eukaryota</taxon>
        <taxon>Fungi</taxon>
        <taxon>Fungi incertae sedis</taxon>
        <taxon>Zoopagomycota</taxon>
        <taxon>Entomophthoromycotina</taxon>
        <taxon>Basidiobolomycetes</taxon>
        <taxon>Basidiobolales</taxon>
        <taxon>Basidiobolaceae</taxon>
        <taxon>Basidiobolus</taxon>
    </lineage>
</organism>
<reference evidence="2 3" key="1">
    <citation type="submission" date="2023-04" db="EMBL/GenBank/DDBJ databases">
        <title>Genome of Basidiobolus ranarum AG-B5.</title>
        <authorList>
            <person name="Stajich J.E."/>
            <person name="Carter-House D."/>
            <person name="Gryganskyi A."/>
        </authorList>
    </citation>
    <scope>NUCLEOTIDE SEQUENCE [LARGE SCALE GENOMIC DNA]</scope>
    <source>
        <strain evidence="2 3">AG-B5</strain>
    </source>
</reference>
<evidence type="ECO:0000313" key="2">
    <source>
        <dbReference type="EMBL" id="KAK9717860.1"/>
    </source>
</evidence>
<name>A0ABR2W2F4_9FUNG</name>
<dbReference type="PROSITE" id="PS50245">
    <property type="entry name" value="CAP_GLY_2"/>
    <property type="match status" value="1"/>
</dbReference>
<evidence type="ECO:0000313" key="3">
    <source>
        <dbReference type="Proteomes" id="UP001479436"/>
    </source>
</evidence>
<protein>
    <recommendedName>
        <fullName evidence="1">CAP-Gly domain-containing protein</fullName>
    </recommendedName>
</protein>
<proteinExistence type="predicted"/>
<comment type="caution">
    <text evidence="2">The sequence shown here is derived from an EMBL/GenBank/DDBJ whole genome shotgun (WGS) entry which is preliminary data.</text>
</comment>
<dbReference type="EMBL" id="JASJQH010007121">
    <property type="protein sequence ID" value="KAK9717860.1"/>
    <property type="molecule type" value="Genomic_DNA"/>
</dbReference>
<dbReference type="InterPro" id="IPR000938">
    <property type="entry name" value="CAP-Gly_domain"/>
</dbReference>
<keyword evidence="3" id="KW-1185">Reference proteome</keyword>
<feature type="domain" description="CAP-Gly" evidence="1">
    <location>
        <begin position="33"/>
        <end position="77"/>
    </location>
</feature>
<accession>A0ABR2W2F4</accession>
<dbReference type="Pfam" id="PF01302">
    <property type="entry name" value="CAP_GLY"/>
    <property type="match status" value="1"/>
</dbReference>
<dbReference type="Gene3D" id="2.30.30.190">
    <property type="entry name" value="CAP Gly-rich-like domain"/>
    <property type="match status" value="1"/>
</dbReference>